<proteinExistence type="inferred from homology"/>
<keyword evidence="5 14" id="KW-0808">Transferase</keyword>
<keyword evidence="17" id="KW-0436">Ligase</keyword>
<evidence type="ECO:0000256" key="5">
    <source>
        <dbReference type="ARBA" id="ARBA00022679"/>
    </source>
</evidence>
<evidence type="ECO:0000256" key="10">
    <source>
        <dbReference type="ARBA" id="ARBA00022853"/>
    </source>
</evidence>
<evidence type="ECO:0000256" key="1">
    <source>
        <dbReference type="ARBA" id="ARBA00000900"/>
    </source>
</evidence>
<dbReference type="OMA" id="ERHRACR"/>
<keyword evidence="12 14" id="KW-0539">Nucleus</keyword>
<comment type="pathway">
    <text evidence="3 14">Protein modification; protein ubiquitination.</text>
</comment>
<dbReference type="InterPro" id="IPR001841">
    <property type="entry name" value="Znf_RING"/>
</dbReference>
<keyword evidence="8 14" id="KW-0833">Ubl conjugation pathway</keyword>
<dbReference type="PANTHER" id="PTHR23163:SF0">
    <property type="entry name" value="E3 UBIQUITIN-PROTEIN LIGASE BRE1"/>
    <property type="match status" value="1"/>
</dbReference>
<dbReference type="InterPro" id="IPR013956">
    <property type="entry name" value="E3_ubiquit_lig_Bre1"/>
</dbReference>
<evidence type="ECO:0000256" key="12">
    <source>
        <dbReference type="ARBA" id="ARBA00023242"/>
    </source>
</evidence>
<keyword evidence="6 14" id="KW-0479">Metal-binding</keyword>
<evidence type="ECO:0000256" key="9">
    <source>
        <dbReference type="ARBA" id="ARBA00022833"/>
    </source>
</evidence>
<dbReference type="Proteomes" id="UP000015464">
    <property type="component" value="Unassembled WGS sequence"/>
</dbReference>
<evidence type="ECO:0000259" key="16">
    <source>
        <dbReference type="PROSITE" id="PS50089"/>
    </source>
</evidence>
<evidence type="ECO:0000256" key="15">
    <source>
        <dbReference type="SAM" id="Coils"/>
    </source>
</evidence>
<dbReference type="STRING" id="653667.S9VUU6"/>
<feature type="domain" description="RING-type" evidence="16">
    <location>
        <begin position="628"/>
        <end position="667"/>
    </location>
</feature>
<evidence type="ECO:0000256" key="4">
    <source>
        <dbReference type="ARBA" id="ARBA00005555"/>
    </source>
</evidence>
<dbReference type="SMART" id="SM00184">
    <property type="entry name" value="RING"/>
    <property type="match status" value="1"/>
</dbReference>
<dbReference type="InterPro" id="IPR017907">
    <property type="entry name" value="Znf_RING_CS"/>
</dbReference>
<dbReference type="AlphaFoldDB" id="S9VUU6"/>
<evidence type="ECO:0000313" key="18">
    <source>
        <dbReference type="Proteomes" id="UP000015464"/>
    </source>
</evidence>
<dbReference type="GO" id="GO:0005634">
    <property type="term" value="C:nucleus"/>
    <property type="evidence" value="ECO:0007669"/>
    <property type="project" value="UniProtKB-SubCell"/>
</dbReference>
<name>S9VUU6_SCHCR</name>
<evidence type="ECO:0000256" key="6">
    <source>
        <dbReference type="ARBA" id="ARBA00022723"/>
    </source>
</evidence>
<sequence>MSENESGTGQTLHQKRRFSEQDEGFYEVNNVSKKQLLEELHSSRRRYEEASRRLDKQKTVINDRLRHIAFFLSWWPLVAQQFYCIFQNREPADFGTEQSIALVEQIPDLEHTRKSFQNESSGIRTMLNESFSPEIMKGLMSTLESQSAFTFPLNDDSQLSQSKQALDSEIEKVTNELQSAKDHLHCILKLPDRSSSYTLRCINESVSLHPPTKTESSINKREQDASVGEALKQQSQLQELSRLQEDQQALMNLYSQQLSSVDFKLTEAENIVIQRKNELGSVDWEHLQKSPSLLNLKHVLLMTSAQYGFLEQLVTESCEEKEFLLQQKRNFDDYSRSYYQSILSDFETQIVSLQKDEHRIAQAKTDLLKASEKRQAGLDEKATTLKEKKEKLKELDTEVEETKNKIESINHSVGPKLQEGMKSVLFQKELSKFLTQELAHTERAFRLANQQVLKKNDMRMEELTNKYKLEKDKAEQKYFVTMKAGDNLHVEVRALREKYKKADEITSKMLHAQHLTILDIIKLEESISVLSEVRNTSSRYSLSFQVKQAKQNFSIASLEKKVNTLDGIIGKAKSELSDLNEQLSLLSSNIVSLEKRNEHHEWQKRKLRDNAVSSSEEELKMYRAMCKCSVCNFERWKNSAISLCGHAFCYQCIQKRIETRQRRCPICGRGFGASDVVPMQL</sequence>
<dbReference type="SUPFAM" id="SSF57850">
    <property type="entry name" value="RING/U-box"/>
    <property type="match status" value="1"/>
</dbReference>
<dbReference type="GO" id="GO:0033503">
    <property type="term" value="C:HULC complex"/>
    <property type="evidence" value="ECO:0007669"/>
    <property type="project" value="EnsemblFungi"/>
</dbReference>
<evidence type="ECO:0000256" key="11">
    <source>
        <dbReference type="ARBA" id="ARBA00023054"/>
    </source>
</evidence>
<dbReference type="GO" id="GO:0016567">
    <property type="term" value="P:protein ubiquitination"/>
    <property type="evidence" value="ECO:0007669"/>
    <property type="project" value="UniProtKB-UniRule"/>
</dbReference>
<comment type="catalytic activity">
    <reaction evidence="1 14">
        <text>S-ubiquitinyl-[E2 ubiquitin-conjugating enzyme]-L-cysteine + [acceptor protein]-L-lysine = [E2 ubiquitin-conjugating enzyme]-L-cysteine + N(6)-ubiquitinyl-[acceptor protein]-L-lysine.</text>
        <dbReference type="EC" id="2.3.2.27"/>
    </reaction>
</comment>
<dbReference type="PROSITE" id="PS00518">
    <property type="entry name" value="ZF_RING_1"/>
    <property type="match status" value="1"/>
</dbReference>
<evidence type="ECO:0000256" key="7">
    <source>
        <dbReference type="ARBA" id="ARBA00022771"/>
    </source>
</evidence>
<dbReference type="Pfam" id="PF13923">
    <property type="entry name" value="zf-C3HC4_2"/>
    <property type="match status" value="1"/>
</dbReference>
<keyword evidence="18" id="KW-1185">Reference proteome</keyword>
<dbReference type="EMBL" id="KE546994">
    <property type="protein sequence ID" value="EPY49949.1"/>
    <property type="molecule type" value="Genomic_DNA"/>
</dbReference>
<evidence type="ECO:0000256" key="3">
    <source>
        <dbReference type="ARBA" id="ARBA00004906"/>
    </source>
</evidence>
<reference evidence="17 18" key="1">
    <citation type="journal article" date="2011" name="Science">
        <title>Comparative functional genomics of the fission yeasts.</title>
        <authorList>
            <person name="Rhind N."/>
            <person name="Chen Z."/>
            <person name="Yassour M."/>
            <person name="Thompson D.A."/>
            <person name="Haas B.J."/>
            <person name="Habib N."/>
            <person name="Wapinski I."/>
            <person name="Roy S."/>
            <person name="Lin M.F."/>
            <person name="Heiman D.I."/>
            <person name="Young S.K."/>
            <person name="Furuya K."/>
            <person name="Guo Y."/>
            <person name="Pidoux A."/>
            <person name="Chen H.M."/>
            <person name="Robbertse B."/>
            <person name="Goldberg J.M."/>
            <person name="Aoki K."/>
            <person name="Bayne E.H."/>
            <person name="Berlin A.M."/>
            <person name="Desjardins C.A."/>
            <person name="Dobbs E."/>
            <person name="Dukaj L."/>
            <person name="Fan L."/>
            <person name="FitzGerald M.G."/>
            <person name="French C."/>
            <person name="Gujja S."/>
            <person name="Hansen K."/>
            <person name="Keifenheim D."/>
            <person name="Levin J.Z."/>
            <person name="Mosher R.A."/>
            <person name="Mueller C.A."/>
            <person name="Pfiffner J."/>
            <person name="Priest M."/>
            <person name="Russ C."/>
            <person name="Smialowska A."/>
            <person name="Swoboda P."/>
            <person name="Sykes S.M."/>
            <person name="Vaughn M."/>
            <person name="Vengrova S."/>
            <person name="Yoder R."/>
            <person name="Zeng Q."/>
            <person name="Allshire R."/>
            <person name="Baulcombe D."/>
            <person name="Birren B.W."/>
            <person name="Brown W."/>
            <person name="Ekwall K."/>
            <person name="Kellis M."/>
            <person name="Leatherwood J."/>
            <person name="Levin H."/>
            <person name="Margalit H."/>
            <person name="Martienssen R."/>
            <person name="Nieduszynski C.A."/>
            <person name="Spatafora J.W."/>
            <person name="Friedman N."/>
            <person name="Dalgaard J.Z."/>
            <person name="Baumann P."/>
            <person name="Niki H."/>
            <person name="Regev A."/>
            <person name="Nusbaum C."/>
        </authorList>
    </citation>
    <scope>NUCLEOTIDE SEQUENCE [LARGE SCALE GENOMIC DNA]</scope>
    <source>
        <strain evidence="18">OY26 / ATCC MYA-4695 / CBS 11777 / NBRC 106824 / NRRL Y48691</strain>
    </source>
</reference>
<dbReference type="InterPro" id="IPR013083">
    <property type="entry name" value="Znf_RING/FYVE/PHD"/>
</dbReference>
<comment type="subcellular location">
    <subcellularLocation>
        <location evidence="2 14">Nucleus</location>
    </subcellularLocation>
</comment>
<keyword evidence="10 14" id="KW-0156">Chromatin regulator</keyword>
<protein>
    <recommendedName>
        <fullName evidence="14">E3 ubiquitin protein ligase</fullName>
        <ecNumber evidence="14">2.3.2.27</ecNumber>
    </recommendedName>
</protein>
<evidence type="ECO:0000256" key="14">
    <source>
        <dbReference type="RuleBase" id="RU365038"/>
    </source>
</evidence>
<evidence type="ECO:0000256" key="8">
    <source>
        <dbReference type="ARBA" id="ARBA00022786"/>
    </source>
</evidence>
<dbReference type="GeneID" id="25037735"/>
<dbReference type="PROSITE" id="PS50089">
    <property type="entry name" value="ZF_RING_2"/>
    <property type="match status" value="1"/>
</dbReference>
<keyword evidence="7 13" id="KW-0863">Zinc-finger</keyword>
<gene>
    <name evidence="17" type="ORF">SPOG_03418</name>
</gene>
<dbReference type="OrthoDB" id="654191at2759"/>
<dbReference type="PANTHER" id="PTHR23163">
    <property type="entry name" value="RING FINGER PROTEIN-RELATED"/>
    <property type="match status" value="1"/>
</dbReference>
<dbReference type="RefSeq" id="XP_013025287.1">
    <property type="nucleotide sequence ID" value="XM_013169833.1"/>
</dbReference>
<keyword evidence="11 14" id="KW-0175">Coiled coil</keyword>
<dbReference type="eggNOG" id="KOG0978">
    <property type="taxonomic scope" value="Eukaryota"/>
</dbReference>
<evidence type="ECO:0000256" key="13">
    <source>
        <dbReference type="PROSITE-ProRule" id="PRU00175"/>
    </source>
</evidence>
<dbReference type="HOGENOM" id="CLU_019713_2_0_1"/>
<dbReference type="GO" id="GO:0061630">
    <property type="term" value="F:ubiquitin protein ligase activity"/>
    <property type="evidence" value="ECO:0007669"/>
    <property type="project" value="UniProtKB-EC"/>
</dbReference>
<dbReference type="GO" id="GO:0007535">
    <property type="term" value="P:donor selection"/>
    <property type="evidence" value="ECO:0007669"/>
    <property type="project" value="EnsemblFungi"/>
</dbReference>
<feature type="coiled-coil region" evidence="15">
    <location>
        <begin position="353"/>
        <end position="412"/>
    </location>
</feature>
<dbReference type="EC" id="2.3.2.27" evidence="14"/>
<organism evidence="17 18">
    <name type="scientific">Schizosaccharomyces cryophilus (strain OY26 / ATCC MYA-4695 / CBS 11777 / NBRC 106824 / NRRL Y48691)</name>
    <name type="common">Fission yeast</name>
    <dbReference type="NCBI Taxonomy" id="653667"/>
    <lineage>
        <taxon>Eukaryota</taxon>
        <taxon>Fungi</taxon>
        <taxon>Dikarya</taxon>
        <taxon>Ascomycota</taxon>
        <taxon>Taphrinomycotina</taxon>
        <taxon>Schizosaccharomycetes</taxon>
        <taxon>Schizosaccharomycetales</taxon>
        <taxon>Schizosaccharomycetaceae</taxon>
        <taxon>Schizosaccharomyces</taxon>
    </lineage>
</organism>
<evidence type="ECO:0000256" key="2">
    <source>
        <dbReference type="ARBA" id="ARBA00004123"/>
    </source>
</evidence>
<evidence type="ECO:0000313" key="17">
    <source>
        <dbReference type="EMBL" id="EPY49949.1"/>
    </source>
</evidence>
<comment type="similarity">
    <text evidence="4 14">Belongs to the BRE1 family.</text>
</comment>
<dbReference type="GO" id="GO:0016874">
    <property type="term" value="F:ligase activity"/>
    <property type="evidence" value="ECO:0007669"/>
    <property type="project" value="UniProtKB-KW"/>
</dbReference>
<dbReference type="CDD" id="cd16499">
    <property type="entry name" value="RING-HC_Bre1-like"/>
    <property type="match status" value="1"/>
</dbReference>
<feature type="coiled-coil region" evidence="15">
    <location>
        <begin position="569"/>
        <end position="610"/>
    </location>
</feature>
<accession>S9VUU6</accession>
<keyword evidence="9 14" id="KW-0862">Zinc</keyword>
<dbReference type="GO" id="GO:0040029">
    <property type="term" value="P:epigenetic regulation of gene expression"/>
    <property type="evidence" value="ECO:0007669"/>
    <property type="project" value="EnsemblFungi"/>
</dbReference>
<dbReference type="Gene3D" id="3.30.40.10">
    <property type="entry name" value="Zinc/RING finger domain, C3HC4 (zinc finger)"/>
    <property type="match status" value="1"/>
</dbReference>
<dbReference type="UniPathway" id="UPA00143"/>
<dbReference type="GO" id="GO:0008270">
    <property type="term" value="F:zinc ion binding"/>
    <property type="evidence" value="ECO:0007669"/>
    <property type="project" value="UniProtKB-KW"/>
</dbReference>
<dbReference type="Pfam" id="PF08647">
    <property type="entry name" value="BRE1"/>
    <property type="match status" value="1"/>
</dbReference>